<dbReference type="OrthoDB" id="9809878at2"/>
<dbReference type="STRING" id="29561.MM26B8_01070"/>
<dbReference type="PANTHER" id="PTHR10302:SF27">
    <property type="entry name" value="SINGLE-STRANDED DNA-BINDING PROTEIN"/>
    <property type="match status" value="1"/>
</dbReference>
<dbReference type="Proteomes" id="UP000033750">
    <property type="component" value="Unassembled WGS sequence"/>
</dbReference>
<evidence type="ECO:0000256" key="2">
    <source>
        <dbReference type="PROSITE-ProRule" id="PRU00252"/>
    </source>
</evidence>
<dbReference type="EMBL" id="JZXN01000018">
    <property type="protein sequence ID" value="KKB26615.1"/>
    <property type="molecule type" value="Genomic_DNA"/>
</dbReference>
<comment type="caution">
    <text evidence="4">The sequence shown here is derived from an EMBL/GenBank/DDBJ whole genome shotgun (WGS) entry which is preliminary data.</text>
</comment>
<dbReference type="Pfam" id="PF00436">
    <property type="entry name" value="SSB"/>
    <property type="match status" value="1"/>
</dbReference>
<dbReference type="PROSITE" id="PS50935">
    <property type="entry name" value="SSB"/>
    <property type="match status" value="1"/>
</dbReference>
<accession>A0A0F5H0G2</accession>
<dbReference type="GO" id="GO:0006260">
    <property type="term" value="P:DNA replication"/>
    <property type="evidence" value="ECO:0007669"/>
    <property type="project" value="InterPro"/>
</dbReference>
<sequence>MSFNKVLLIGRISNEPRMFVTSSNVNYVRFNIAIDRKNTTNNLTDYIPLTAWRESASFIMNNLKKGDLIFIEGKLQTYLSKENQTILDVQIDNFQALETREQRELRRNKRPSYNPSSGINYYQNNFSGNFGNNSPNDEENIDKPNGFIDLTDLGSYSNYENNKKAAEQIKKNNDVSDFYVDYEDEDENSIETY</sequence>
<dbReference type="AlphaFoldDB" id="A0A0F5H0G2"/>
<dbReference type="InterPro" id="IPR011344">
    <property type="entry name" value="ssDNA-bd"/>
</dbReference>
<dbReference type="PANTHER" id="PTHR10302">
    <property type="entry name" value="SINGLE-STRANDED DNA-BINDING PROTEIN"/>
    <property type="match status" value="1"/>
</dbReference>
<dbReference type="Gene3D" id="2.40.50.140">
    <property type="entry name" value="Nucleic acid-binding proteins"/>
    <property type="match status" value="1"/>
</dbReference>
<reference evidence="4 5" key="1">
    <citation type="submission" date="2015-03" db="EMBL/GenBank/DDBJ databases">
        <title>Genome sequence of Mycoplasma meleagridis strain ATCC 25294.</title>
        <authorList>
            <person name="Yacoub E."/>
            <person name="Blanchard A."/>
            <person name="Sirand-Pugnet P."/>
            <person name="Mardassi B.B.A."/>
        </authorList>
    </citation>
    <scope>NUCLEOTIDE SEQUENCE [LARGE SCALE GENOMIC DNA]</scope>
    <source>
        <strain evidence="4 5">ATCC 25294</strain>
    </source>
</reference>
<evidence type="ECO:0000313" key="5">
    <source>
        <dbReference type="Proteomes" id="UP000033750"/>
    </source>
</evidence>
<dbReference type="InterPro" id="IPR012340">
    <property type="entry name" value="NA-bd_OB-fold"/>
</dbReference>
<dbReference type="InterPro" id="IPR000424">
    <property type="entry name" value="Primosome_PriB/ssb"/>
</dbReference>
<dbReference type="CDD" id="cd04496">
    <property type="entry name" value="SSB_OBF"/>
    <property type="match status" value="1"/>
</dbReference>
<dbReference type="RefSeq" id="WP_052717044.1">
    <property type="nucleotide sequence ID" value="NZ_JZXN01000018.1"/>
</dbReference>
<dbReference type="SUPFAM" id="SSF50249">
    <property type="entry name" value="Nucleic acid-binding proteins"/>
    <property type="match status" value="1"/>
</dbReference>
<dbReference type="PATRIC" id="fig|1264554.4.peg.522"/>
<evidence type="ECO:0000256" key="1">
    <source>
        <dbReference type="ARBA" id="ARBA00023125"/>
    </source>
</evidence>
<keyword evidence="1 2" id="KW-0238">DNA-binding</keyword>
<gene>
    <name evidence="4" type="primary">ssb</name>
    <name evidence="4" type="ORF">MMELEA_02230</name>
</gene>
<evidence type="ECO:0000256" key="3">
    <source>
        <dbReference type="RuleBase" id="RU000524"/>
    </source>
</evidence>
<protein>
    <recommendedName>
        <fullName evidence="3">Single-stranded DNA-binding protein</fullName>
    </recommendedName>
</protein>
<dbReference type="NCBIfam" id="TIGR00621">
    <property type="entry name" value="ssb"/>
    <property type="match status" value="1"/>
</dbReference>
<name>A0A0F5H0G2_9BACT</name>
<dbReference type="GO" id="GO:0009295">
    <property type="term" value="C:nucleoid"/>
    <property type="evidence" value="ECO:0007669"/>
    <property type="project" value="TreeGrafter"/>
</dbReference>
<proteinExistence type="predicted"/>
<organism evidence="4 5">
    <name type="scientific">Mycoplasmopsis meleagridis ATCC 25294</name>
    <dbReference type="NCBI Taxonomy" id="1264554"/>
    <lineage>
        <taxon>Bacteria</taxon>
        <taxon>Bacillati</taxon>
        <taxon>Mycoplasmatota</taxon>
        <taxon>Mycoplasmoidales</taxon>
        <taxon>Metamycoplasmataceae</taxon>
        <taxon>Mycoplasmopsis</taxon>
    </lineage>
</organism>
<keyword evidence="5" id="KW-1185">Reference proteome</keyword>
<dbReference type="GO" id="GO:0003697">
    <property type="term" value="F:single-stranded DNA binding"/>
    <property type="evidence" value="ECO:0007669"/>
    <property type="project" value="InterPro"/>
</dbReference>
<evidence type="ECO:0000313" key="4">
    <source>
        <dbReference type="EMBL" id="KKB26615.1"/>
    </source>
</evidence>